<gene>
    <name evidence="2" type="ORF">FTJAE_14170</name>
</gene>
<keyword evidence="3" id="KW-1185">Reference proteome</keyword>
<dbReference type="AlphaFoldDB" id="A0A8H5QBH0"/>
<organism evidence="2 3">
    <name type="scientific">Fusarium tjaetaba</name>
    <dbReference type="NCBI Taxonomy" id="1567544"/>
    <lineage>
        <taxon>Eukaryota</taxon>
        <taxon>Fungi</taxon>
        <taxon>Dikarya</taxon>
        <taxon>Ascomycota</taxon>
        <taxon>Pezizomycotina</taxon>
        <taxon>Sordariomycetes</taxon>
        <taxon>Hypocreomycetidae</taxon>
        <taxon>Hypocreales</taxon>
        <taxon>Nectriaceae</taxon>
        <taxon>Fusarium</taxon>
        <taxon>Fusarium fujikuroi species complex</taxon>
    </lineage>
</organism>
<feature type="compositionally biased region" description="Low complexity" evidence="1">
    <location>
        <begin position="121"/>
        <end position="137"/>
    </location>
</feature>
<evidence type="ECO:0000313" key="3">
    <source>
        <dbReference type="Proteomes" id="UP000530670"/>
    </source>
</evidence>
<feature type="compositionally biased region" description="Polar residues" evidence="1">
    <location>
        <begin position="60"/>
        <end position="69"/>
    </location>
</feature>
<reference evidence="2 3" key="1">
    <citation type="submission" date="2020-05" db="EMBL/GenBank/DDBJ databases">
        <title>Identification and distribution of gene clusters putatively required for synthesis of sphingolipid metabolism inhibitors in phylogenetically diverse species of the filamentous fungus Fusarium.</title>
        <authorList>
            <person name="Kim H.-S."/>
            <person name="Busman M."/>
            <person name="Brown D.W."/>
            <person name="Divon H."/>
            <person name="Uhlig S."/>
            <person name="Proctor R.H."/>
        </authorList>
    </citation>
    <scope>NUCLEOTIDE SEQUENCE [LARGE SCALE GENOMIC DNA]</scope>
    <source>
        <strain evidence="2 3">NRRL 66243</strain>
    </source>
</reference>
<dbReference type="Proteomes" id="UP000530670">
    <property type="component" value="Unassembled WGS sequence"/>
</dbReference>
<dbReference type="EMBL" id="JAAQRI010000588">
    <property type="protein sequence ID" value="KAF5611563.1"/>
    <property type="molecule type" value="Genomic_DNA"/>
</dbReference>
<feature type="region of interest" description="Disordered" evidence="1">
    <location>
        <begin position="40"/>
        <end position="73"/>
    </location>
</feature>
<feature type="region of interest" description="Disordered" evidence="1">
    <location>
        <begin position="91"/>
        <end position="176"/>
    </location>
</feature>
<accession>A0A8H5QBH0</accession>
<evidence type="ECO:0000256" key="1">
    <source>
        <dbReference type="SAM" id="MobiDB-lite"/>
    </source>
</evidence>
<protein>
    <submittedName>
        <fullName evidence="2">Uncharacterized protein</fullName>
    </submittedName>
</protein>
<comment type="caution">
    <text evidence="2">The sequence shown here is derived from an EMBL/GenBank/DDBJ whole genome shotgun (WGS) entry which is preliminary data.</text>
</comment>
<proteinExistence type="predicted"/>
<feature type="compositionally biased region" description="Polar residues" evidence="1">
    <location>
        <begin position="138"/>
        <end position="175"/>
    </location>
</feature>
<sequence length="208" mass="21191">MTTVACTHGGDIVTLTVPKAAYETGSASYTHPIVQYPSGWVGGHQTDAGGSSHPAVKPTGGSQPGSQNGLPEVANAATGMQGLHPSYKAHQAVNPTSTTGSYGGDQPEHGKPQPSVPAQGSSQSNNNSPENPSQPSSRTSLTTETSIVPTSQLGTSALPSQSSPLDQGQVPSESTGAPYATSVVVSEAHRYDLTSWIMITAIVGMLLL</sequence>
<dbReference type="RefSeq" id="XP_037198819.1">
    <property type="nucleotide sequence ID" value="XM_037347380.1"/>
</dbReference>
<dbReference type="GeneID" id="59299650"/>
<evidence type="ECO:0000313" key="2">
    <source>
        <dbReference type="EMBL" id="KAF5611563.1"/>
    </source>
</evidence>
<name>A0A8H5QBH0_9HYPO</name>
<dbReference type="OrthoDB" id="2019572at2759"/>